<dbReference type="OrthoDB" id="2331722at2759"/>
<evidence type="ECO:0000313" key="2">
    <source>
        <dbReference type="Proteomes" id="UP000265703"/>
    </source>
</evidence>
<evidence type="ECO:0000313" key="1">
    <source>
        <dbReference type="EMBL" id="RIA82166.1"/>
    </source>
</evidence>
<evidence type="ECO:0008006" key="3">
    <source>
        <dbReference type="Google" id="ProtNLM"/>
    </source>
</evidence>
<dbReference type="SUPFAM" id="SSF50494">
    <property type="entry name" value="Trypsin-like serine proteases"/>
    <property type="match status" value="1"/>
</dbReference>
<dbReference type="Proteomes" id="UP000265703">
    <property type="component" value="Unassembled WGS sequence"/>
</dbReference>
<dbReference type="AlphaFoldDB" id="A0A397SBS0"/>
<dbReference type="InterPro" id="IPR009003">
    <property type="entry name" value="Peptidase_S1_PA"/>
</dbReference>
<gene>
    <name evidence="1" type="ORF">C1645_743976</name>
</gene>
<proteinExistence type="predicted"/>
<comment type="caution">
    <text evidence="1">The sequence shown here is derived from an EMBL/GenBank/DDBJ whole genome shotgun (WGS) entry which is preliminary data.</text>
</comment>
<organism evidence="1 2">
    <name type="scientific">Glomus cerebriforme</name>
    <dbReference type="NCBI Taxonomy" id="658196"/>
    <lineage>
        <taxon>Eukaryota</taxon>
        <taxon>Fungi</taxon>
        <taxon>Fungi incertae sedis</taxon>
        <taxon>Mucoromycota</taxon>
        <taxon>Glomeromycotina</taxon>
        <taxon>Glomeromycetes</taxon>
        <taxon>Glomerales</taxon>
        <taxon>Glomeraceae</taxon>
        <taxon>Glomus</taxon>
    </lineage>
</organism>
<keyword evidence="2" id="KW-1185">Reference proteome</keyword>
<sequence length="252" mass="28733">MENVDIPDIEMSCVWKVQISFNVMCGLTYLRTSITTSSTTGYPVLIKYEIVKLASDPRAYHKILKPGHSERSKNACTLEVFSQKKDIKKFILIAGYAVEENLNTYKINCINRDGNLLDYTFCEVDECDRVPVDNPNKPFGSETIIHNCKDSVSNDETFMKYVYKYGRTSFLMIAIDGLITFCTKNLGQVFALLVYSVDQPFGEFGDSGSAVFDDDGQLWGIHYGFKYPYHFIVPIHLNDVQKRYEINLTLIA</sequence>
<name>A0A397SBS0_9GLOM</name>
<dbReference type="InterPro" id="IPR043504">
    <property type="entry name" value="Peptidase_S1_PA_chymotrypsin"/>
</dbReference>
<protein>
    <recommendedName>
        <fullName evidence="3">Trypsin-like cysteine/serine peptidase domain-containing protein</fullName>
    </recommendedName>
</protein>
<dbReference type="Gene3D" id="2.40.10.10">
    <property type="entry name" value="Trypsin-like serine proteases"/>
    <property type="match status" value="1"/>
</dbReference>
<accession>A0A397SBS0</accession>
<reference evidence="1 2" key="1">
    <citation type="submission" date="2018-06" db="EMBL/GenBank/DDBJ databases">
        <title>Comparative genomics reveals the genomic features of Rhizophagus irregularis, R. cerebriforme, R. diaphanum and Gigaspora rosea, and their symbiotic lifestyle signature.</title>
        <authorList>
            <person name="Morin E."/>
            <person name="San Clemente H."/>
            <person name="Chen E.C.H."/>
            <person name="De La Providencia I."/>
            <person name="Hainaut M."/>
            <person name="Kuo A."/>
            <person name="Kohler A."/>
            <person name="Murat C."/>
            <person name="Tang N."/>
            <person name="Roy S."/>
            <person name="Loubradou J."/>
            <person name="Henrissat B."/>
            <person name="Grigoriev I.V."/>
            <person name="Corradi N."/>
            <person name="Roux C."/>
            <person name="Martin F.M."/>
        </authorList>
    </citation>
    <scope>NUCLEOTIDE SEQUENCE [LARGE SCALE GENOMIC DNA]</scope>
    <source>
        <strain evidence="1 2">DAOM 227022</strain>
    </source>
</reference>
<dbReference type="EMBL" id="QKYT01000697">
    <property type="protein sequence ID" value="RIA82166.1"/>
    <property type="molecule type" value="Genomic_DNA"/>
</dbReference>